<reference evidence="5" key="2">
    <citation type="submission" date="2012-08" db="EMBL/GenBank/DDBJ databases">
        <title>Genome sequence of Kazachstania naganishii.</title>
        <authorList>
            <person name="Gordon J.L."/>
            <person name="Armisen D."/>
            <person name="Proux-Wera E."/>
            <person name="OhEigeartaigh S.S."/>
            <person name="Byrne K.P."/>
            <person name="Wolfe K.H."/>
        </authorList>
    </citation>
    <scope>NUCLEOTIDE SEQUENCE [LARGE SCALE GENOMIC DNA]</scope>
    <source>
        <strain evidence="5">ATCC MYA-139 / BCRC 22969 / CBS 8797 / CCRC 22969 / KCTC 17520 / NBRC 10181 / NCYC 3082</strain>
    </source>
</reference>
<name>J7RGA0_HUIN7</name>
<feature type="coiled-coil region" evidence="1">
    <location>
        <begin position="662"/>
        <end position="745"/>
    </location>
</feature>
<keyword evidence="5" id="KW-1185">Reference proteome</keyword>
<keyword evidence="3" id="KW-0812">Transmembrane</keyword>
<feature type="region of interest" description="Disordered" evidence="2">
    <location>
        <begin position="70"/>
        <end position="91"/>
    </location>
</feature>
<keyword evidence="3" id="KW-1133">Transmembrane helix</keyword>
<feature type="region of interest" description="Disordered" evidence="2">
    <location>
        <begin position="290"/>
        <end position="329"/>
    </location>
</feature>
<evidence type="ECO:0000256" key="2">
    <source>
        <dbReference type="SAM" id="MobiDB-lite"/>
    </source>
</evidence>
<dbReference type="eggNOG" id="ENOG502QSPS">
    <property type="taxonomic scope" value="Eukaryota"/>
</dbReference>
<feature type="coiled-coil region" evidence="1">
    <location>
        <begin position="832"/>
        <end position="866"/>
    </location>
</feature>
<dbReference type="AlphaFoldDB" id="J7RGA0"/>
<gene>
    <name evidence="4" type="primary">KNAG0B01160</name>
    <name evidence="4" type="ordered locus">KNAG_0B01160</name>
</gene>
<feature type="compositionally biased region" description="Polar residues" evidence="2">
    <location>
        <begin position="309"/>
        <end position="329"/>
    </location>
</feature>
<accession>J7RGA0</accession>
<feature type="compositionally biased region" description="Basic and acidic residues" evidence="2">
    <location>
        <begin position="290"/>
        <end position="299"/>
    </location>
</feature>
<dbReference type="EMBL" id="HE978315">
    <property type="protein sequence ID" value="CCK68563.1"/>
    <property type="molecule type" value="Genomic_DNA"/>
</dbReference>
<evidence type="ECO:0000256" key="1">
    <source>
        <dbReference type="SAM" id="Coils"/>
    </source>
</evidence>
<dbReference type="RefSeq" id="XP_022462809.1">
    <property type="nucleotide sequence ID" value="XM_022611396.1"/>
</dbReference>
<dbReference type="KEGG" id="kng:KNAG_0B01160"/>
<feature type="transmembrane region" description="Helical" evidence="3">
    <location>
        <begin position="20"/>
        <end position="42"/>
    </location>
</feature>
<evidence type="ECO:0000256" key="3">
    <source>
        <dbReference type="SAM" id="Phobius"/>
    </source>
</evidence>
<dbReference type="GeneID" id="34524213"/>
<sequence length="872" mass="98898">MTDHQPIHFARTHRFKDTLALLIVFLSFNHFFSLCLLASFVVATRFKNFLAHCFIVLFLSKSPSPCISEATHSRKPLTTNSSNSKLHAKRRTKSLSKSIGSAKDICNYGKLKCSTENSRNFHSLITLLAVEIVGATVIRKYGSDYFVSPIETLAMAIVASFLINDPVECLSYATACTVLYAVSMNISRKVVPMISPLSFHPGTNLERNMRTLCLIWLNVTDTMKTLEYHLFSKYARYIRGIRFYLSFHVVFFQFSKNTFSPNGKKYTLLNPPPKFTFPLLNFGEQKDLKASENDVKDSSGNHYSDSSSPTPKQSAKPSPFTSPSDSSADISGITYSTQPSIAVPYFSKMVRNVKSYSPLVPLPDNDLKSASNTAQPLTMNDTQNVDTLPTSSYLNQLHDLTVDLSQLDKTSKLTTDITVMTNIENFIRDLFRGKSKYLIPPLWSMVVTLKTTNFEKRYVKSTTNNVIPDPTVDSELYSMESNGVTESVFTNSASKSMALIAQSKANDYNQLNLVNTNSNIFNRGENDYKVCIIEIGTHSLTFHIENLFDGELIVLVNGLIWSEVSCALVMEHVGEEYVIVSGLVPSCSYDIQFINRLNHSHDYLIADLIVRTNSIGKGKYKVGAAENESDGFVKMDFGFPSYYHRKFLSPLLTLKHSVLTTNANLSEERAKLKKTKKEISKKLASLRQEIGHFKGKIKQHESNDEKNTSRAENLKVTISQNETAIATLEAQMEVYTKQEMDLEDEYLKRKDCHLKKELDYSKLEETSKQNYDELVEQEAKLRSEYQLLLGKKDKLETRNGKLQKEVLQNNSIVEDFKAEYIPRKDRERTERIERMIMEVNELELNMKALEQDVSRLESGNETMKNAKTSFQT</sequence>
<feature type="compositionally biased region" description="Polar residues" evidence="2">
    <location>
        <begin position="76"/>
        <end position="85"/>
    </location>
</feature>
<reference evidence="4 5" key="1">
    <citation type="journal article" date="2011" name="Proc. Natl. Acad. Sci. U.S.A.">
        <title>Evolutionary erosion of yeast sex chromosomes by mating-type switching accidents.</title>
        <authorList>
            <person name="Gordon J.L."/>
            <person name="Armisen D."/>
            <person name="Proux-Wera E."/>
            <person name="Oheigeartaigh S.S."/>
            <person name="Byrne K.P."/>
            <person name="Wolfe K.H."/>
        </authorList>
    </citation>
    <scope>NUCLEOTIDE SEQUENCE [LARGE SCALE GENOMIC DNA]</scope>
    <source>
        <strain evidence="5">ATCC MYA-139 / BCRC 22969 / CBS 8797 / CCRC 22969 / KCTC 17520 / NBRC 10181 / NCYC 3082</strain>
    </source>
</reference>
<dbReference type="Proteomes" id="UP000006310">
    <property type="component" value="Chromosome 2"/>
</dbReference>
<evidence type="ECO:0000313" key="4">
    <source>
        <dbReference type="EMBL" id="CCK68563.1"/>
    </source>
</evidence>
<organism evidence="4 5">
    <name type="scientific">Huiozyma naganishii (strain ATCC MYA-139 / BCRC 22969 / CBS 8797 / KCTC 17520 / NBRC 10181 / NCYC 3082 / Yp74L-3)</name>
    <name type="common">Yeast</name>
    <name type="synonym">Kazachstania naganishii</name>
    <dbReference type="NCBI Taxonomy" id="1071383"/>
    <lineage>
        <taxon>Eukaryota</taxon>
        <taxon>Fungi</taxon>
        <taxon>Dikarya</taxon>
        <taxon>Ascomycota</taxon>
        <taxon>Saccharomycotina</taxon>
        <taxon>Saccharomycetes</taxon>
        <taxon>Saccharomycetales</taxon>
        <taxon>Saccharomycetaceae</taxon>
        <taxon>Huiozyma</taxon>
    </lineage>
</organism>
<dbReference type="STRING" id="1071383.J7RGA0"/>
<keyword evidence="1" id="KW-0175">Coiled coil</keyword>
<proteinExistence type="predicted"/>
<dbReference type="OrthoDB" id="4158994at2759"/>
<evidence type="ECO:0000313" key="5">
    <source>
        <dbReference type="Proteomes" id="UP000006310"/>
    </source>
</evidence>
<protein>
    <submittedName>
        <fullName evidence="4">Uncharacterized protein</fullName>
    </submittedName>
</protein>
<keyword evidence="3" id="KW-0472">Membrane</keyword>
<dbReference type="HOGENOM" id="CLU_013934_0_0_1"/>
<dbReference type="OMA" id="CSYDIQF"/>